<proteinExistence type="predicted"/>
<sequence length="277" mass="29620">MGMTTGFAGGLLCALTAVTMTMATASADTAKPSFISSSKLNICTTAGFPPLTYLENPSDTRPVGIDIDLADALAKHWSVTEIKFSTSGFDGLLPSLASGRCDLVISGIYLNDKRREAHDGVPYLKSSAAIVTLASNTDIKAPEDLSGKRLALEAGTTFADAPQKMNEQFSKEGRDPVAASTYESQVAAAQQVLIGRADATLTEVAEASVRVKQSNDQLKIAYTYPPEGIYGIYIRKNPDDLKALREAMKELQKSGAIEAIAKKYNMPVTDFTVDYDS</sequence>
<evidence type="ECO:0000313" key="2">
    <source>
        <dbReference type="Proteomes" id="UP000616151"/>
    </source>
</evidence>
<accession>A0ACC5RBY8</accession>
<dbReference type="Proteomes" id="UP000616151">
    <property type="component" value="Unassembled WGS sequence"/>
</dbReference>
<organism evidence="1 2">
    <name type="scientific">Taklimakanibacter albus</name>
    <dbReference type="NCBI Taxonomy" id="2800327"/>
    <lineage>
        <taxon>Bacteria</taxon>
        <taxon>Pseudomonadati</taxon>
        <taxon>Pseudomonadota</taxon>
        <taxon>Alphaproteobacteria</taxon>
        <taxon>Hyphomicrobiales</taxon>
        <taxon>Aestuariivirgaceae</taxon>
        <taxon>Taklimakanibacter</taxon>
    </lineage>
</organism>
<gene>
    <name evidence="1" type="ORF">JHL16_27345</name>
</gene>
<keyword evidence="2" id="KW-1185">Reference proteome</keyword>
<name>A0ACC5RBY8_9HYPH</name>
<protein>
    <submittedName>
        <fullName evidence="1">Transporter substrate-binding domain-containing protein</fullName>
    </submittedName>
</protein>
<reference evidence="1" key="1">
    <citation type="submission" date="2021-01" db="EMBL/GenBank/DDBJ databases">
        <authorList>
            <person name="Sun Q."/>
        </authorList>
    </citation>
    <scope>NUCLEOTIDE SEQUENCE</scope>
    <source>
        <strain evidence="1">YIM B02566</strain>
    </source>
</reference>
<comment type="caution">
    <text evidence="1">The sequence shown here is derived from an EMBL/GenBank/DDBJ whole genome shotgun (WGS) entry which is preliminary data.</text>
</comment>
<dbReference type="EMBL" id="JAENHL010000008">
    <property type="protein sequence ID" value="MBK1870109.1"/>
    <property type="molecule type" value="Genomic_DNA"/>
</dbReference>
<evidence type="ECO:0000313" key="1">
    <source>
        <dbReference type="EMBL" id="MBK1870109.1"/>
    </source>
</evidence>